<evidence type="ECO:0000313" key="1">
    <source>
        <dbReference type="EMBL" id="RFZ45333.1"/>
    </source>
</evidence>
<dbReference type="EMBL" id="PEDF01000035">
    <property type="protein sequence ID" value="RFZ45333.1"/>
    <property type="molecule type" value="Genomic_DNA"/>
</dbReference>
<organism evidence="1 2">
    <name type="scientific">Mycobacterium marinum</name>
    <dbReference type="NCBI Taxonomy" id="1781"/>
    <lineage>
        <taxon>Bacteria</taxon>
        <taxon>Bacillati</taxon>
        <taxon>Actinomycetota</taxon>
        <taxon>Actinomycetes</taxon>
        <taxon>Mycobacteriales</taxon>
        <taxon>Mycobacteriaceae</taxon>
        <taxon>Mycobacterium</taxon>
        <taxon>Mycobacterium ulcerans group</taxon>
    </lineage>
</organism>
<sequence length="77" mass="8392">MRHGNPPRIAKEFHLLRVSISAHRLSISHAAAAANGMIGGRGVARLISGPAHVGCDPFARFHHPRRLIVDGGEREQR</sequence>
<dbReference type="Proteomes" id="UP000257451">
    <property type="component" value="Unassembled WGS sequence"/>
</dbReference>
<comment type="caution">
    <text evidence="1">The sequence shown here is derived from an EMBL/GenBank/DDBJ whole genome shotgun (WGS) entry which is preliminary data.</text>
</comment>
<proteinExistence type="predicted"/>
<accession>A0A3E2N009</accession>
<name>A0A3E2N009_MYCMR</name>
<dbReference type="AlphaFoldDB" id="A0A3E2N009"/>
<protein>
    <submittedName>
        <fullName evidence="1">Uncharacterized protein</fullName>
    </submittedName>
</protein>
<evidence type="ECO:0000313" key="2">
    <source>
        <dbReference type="Proteomes" id="UP000257451"/>
    </source>
</evidence>
<reference evidence="1 2" key="1">
    <citation type="journal article" date="2018" name="Sci. Rep.">
        <title>Extensive genomic diversity among Mycobacterium marinum strains revealed by whole genome sequencing.</title>
        <authorList>
            <person name="Das S."/>
            <person name="Pettersson B.M."/>
            <person name="Behra P.R."/>
            <person name="Mallick A."/>
            <person name="Cheramie M."/>
            <person name="Ramesh M."/>
            <person name="Shirreff L."/>
            <person name="DuCote T."/>
            <person name="Dasgupta S."/>
            <person name="Ennis D.G."/>
            <person name="Kirsebom L.A."/>
        </authorList>
    </citation>
    <scope>NUCLEOTIDE SEQUENCE [LARGE SCALE GENOMIC DNA]</scope>
    <source>
        <strain evidence="1 2">Davis1</strain>
    </source>
</reference>
<gene>
    <name evidence="1" type="ORF">DAVIS_01163</name>
</gene>